<evidence type="ECO:0000256" key="6">
    <source>
        <dbReference type="ARBA" id="ARBA00022777"/>
    </source>
</evidence>
<name>A0ABP7U2A0_9SPHN</name>
<keyword evidence="6" id="KW-0418">Kinase</keyword>
<feature type="transmembrane region" description="Helical" evidence="8">
    <location>
        <begin position="238"/>
        <end position="258"/>
    </location>
</feature>
<protein>
    <recommendedName>
        <fullName evidence="2">histidine kinase</fullName>
        <ecNumber evidence="2">2.7.13.3</ecNumber>
    </recommendedName>
</protein>
<comment type="catalytic activity">
    <reaction evidence="1">
        <text>ATP + protein L-histidine = ADP + protein N-phospho-L-histidine.</text>
        <dbReference type="EC" id="2.7.13.3"/>
    </reaction>
</comment>
<evidence type="ECO:0000313" key="11">
    <source>
        <dbReference type="Proteomes" id="UP001424459"/>
    </source>
</evidence>
<keyword evidence="3" id="KW-0597">Phosphoprotein</keyword>
<dbReference type="Gene3D" id="3.30.450.20">
    <property type="entry name" value="PAS domain"/>
    <property type="match status" value="1"/>
</dbReference>
<organism evidence="10 11">
    <name type="scientific">Sphingomonas rosea</name>
    <dbReference type="NCBI Taxonomy" id="335605"/>
    <lineage>
        <taxon>Bacteria</taxon>
        <taxon>Pseudomonadati</taxon>
        <taxon>Pseudomonadota</taxon>
        <taxon>Alphaproteobacteria</taxon>
        <taxon>Sphingomonadales</taxon>
        <taxon>Sphingomonadaceae</taxon>
        <taxon>Sphingomonas</taxon>
    </lineage>
</organism>
<evidence type="ECO:0000256" key="3">
    <source>
        <dbReference type="ARBA" id="ARBA00022553"/>
    </source>
</evidence>
<evidence type="ECO:0000256" key="8">
    <source>
        <dbReference type="SAM" id="Phobius"/>
    </source>
</evidence>
<dbReference type="EMBL" id="BAABBR010000001">
    <property type="protein sequence ID" value="GAA4034851.1"/>
    <property type="molecule type" value="Genomic_DNA"/>
</dbReference>
<evidence type="ECO:0000256" key="7">
    <source>
        <dbReference type="ARBA" id="ARBA00022840"/>
    </source>
</evidence>
<keyword evidence="11" id="KW-1185">Reference proteome</keyword>
<sequence>MSRLRNWFQQLPTASKLLLLLTAAILPLGLVLVAAATSGINQANDAMGARATDQGRLAVRAVDSLIARNILALRIAASGALDGGAEPCRRVERALSVANNPPENFLLSDSVGTQICSPGVPDDGERPNLLVAPGQVRLWLSVPRNRVYYKVGVYGGSATGSISREEIRDALESSRTGPGNLLLSDYQSEIQITTGGETPASFGRTERAIYSVEQPIAAGQIRAHVDIAVDKIAEVDRLIILLPLLMWIVAALLSWIVVRTFLLRPLRQIQQSIVAHDPASGPLHLPEKLGSAIEIRQLGDSFVRAFERIGTSEKTMAEALEGQRKLVREVHHRVKNNLQVVASLLNIHRRSATTEDAKDAYSSIGRRVDALAVVHRNHYAELEENRGIALRPLLSELAANLRGSAPAGAHMIDIGLDLESLNTTQDVAVATAFFTTEIVEHAMLKDPEAPVTLTLRRTSDLSARFTLATTALAAEVQSAPEHQQFERIIAGLAKQLRSNLDRSPGSYSVDLPVFPPR</sequence>
<dbReference type="Proteomes" id="UP001424459">
    <property type="component" value="Unassembled WGS sequence"/>
</dbReference>
<evidence type="ECO:0000313" key="10">
    <source>
        <dbReference type="EMBL" id="GAA4034851.1"/>
    </source>
</evidence>
<proteinExistence type="predicted"/>
<evidence type="ECO:0000256" key="1">
    <source>
        <dbReference type="ARBA" id="ARBA00000085"/>
    </source>
</evidence>
<keyword evidence="4" id="KW-0808">Transferase</keyword>
<keyword evidence="8" id="KW-1133">Transmembrane helix</keyword>
<dbReference type="PANTHER" id="PTHR41523">
    <property type="entry name" value="TWO-COMPONENT SYSTEM SENSOR PROTEIN"/>
    <property type="match status" value="1"/>
</dbReference>
<accession>A0ABP7U2A0</accession>
<keyword evidence="7" id="KW-0067">ATP-binding</keyword>
<evidence type="ECO:0000256" key="2">
    <source>
        <dbReference type="ARBA" id="ARBA00012438"/>
    </source>
</evidence>
<evidence type="ECO:0000259" key="9">
    <source>
        <dbReference type="Pfam" id="PF07568"/>
    </source>
</evidence>
<keyword evidence="5" id="KW-0547">Nucleotide-binding</keyword>
<evidence type="ECO:0000256" key="4">
    <source>
        <dbReference type="ARBA" id="ARBA00022679"/>
    </source>
</evidence>
<feature type="domain" description="Signal transduction histidine kinase subgroup 2 dimerisation and phosphoacceptor" evidence="9">
    <location>
        <begin position="329"/>
        <end position="403"/>
    </location>
</feature>
<dbReference type="RefSeq" id="WP_344696295.1">
    <property type="nucleotide sequence ID" value="NZ_BAABBR010000001.1"/>
</dbReference>
<gene>
    <name evidence="10" type="ORF">GCM10022281_13800</name>
</gene>
<dbReference type="EC" id="2.7.13.3" evidence="2"/>
<dbReference type="Pfam" id="PF07568">
    <property type="entry name" value="HisKA_2"/>
    <property type="match status" value="1"/>
</dbReference>
<keyword evidence="8" id="KW-0472">Membrane</keyword>
<dbReference type="PANTHER" id="PTHR41523:SF8">
    <property type="entry name" value="ETHYLENE RESPONSE SENSOR PROTEIN"/>
    <property type="match status" value="1"/>
</dbReference>
<evidence type="ECO:0000256" key="5">
    <source>
        <dbReference type="ARBA" id="ARBA00022741"/>
    </source>
</evidence>
<keyword evidence="8" id="KW-0812">Transmembrane</keyword>
<comment type="caution">
    <text evidence="10">The sequence shown here is derived from an EMBL/GenBank/DDBJ whole genome shotgun (WGS) entry which is preliminary data.</text>
</comment>
<reference evidence="11" key="1">
    <citation type="journal article" date="2019" name="Int. J. Syst. Evol. Microbiol.">
        <title>The Global Catalogue of Microorganisms (GCM) 10K type strain sequencing project: providing services to taxonomists for standard genome sequencing and annotation.</title>
        <authorList>
            <consortium name="The Broad Institute Genomics Platform"/>
            <consortium name="The Broad Institute Genome Sequencing Center for Infectious Disease"/>
            <person name="Wu L."/>
            <person name="Ma J."/>
        </authorList>
    </citation>
    <scope>NUCLEOTIDE SEQUENCE [LARGE SCALE GENOMIC DNA]</scope>
    <source>
        <strain evidence="11">JCM 17564</strain>
    </source>
</reference>
<dbReference type="InterPro" id="IPR011495">
    <property type="entry name" value="Sig_transdc_His_kin_sub2_dim/P"/>
</dbReference>